<dbReference type="Pfam" id="PF13671">
    <property type="entry name" value="AAA_33"/>
    <property type="match status" value="1"/>
</dbReference>
<dbReference type="SUPFAM" id="SSF52540">
    <property type="entry name" value="P-loop containing nucleoside triphosphate hydrolases"/>
    <property type="match status" value="1"/>
</dbReference>
<name>A0AB39TS22_9ACTN</name>
<organism evidence="1">
    <name type="scientific">Streptomyces sp. Y1</name>
    <dbReference type="NCBI Taxonomy" id="3238634"/>
    <lineage>
        <taxon>Bacteria</taxon>
        <taxon>Bacillati</taxon>
        <taxon>Actinomycetota</taxon>
        <taxon>Actinomycetes</taxon>
        <taxon>Kitasatosporales</taxon>
        <taxon>Streptomycetaceae</taxon>
        <taxon>Streptomyces</taxon>
    </lineage>
</organism>
<sequence>MSTTSHPGLLAAGAPAGSAETRLVVVRGNSASGKSSVAAGIRDRFGRGLAVVAQDNLRRIVLRERDRPGGANIGLIDTVARYALGAGYHVVIEGILYADHYGAMLTRLVGDHRGVTRCYYLDIPIDETLVRHASKADREYLTAVTERELRDWYREHDVLPGGIETVIGSDSTLHDTVDRIMRETALSELPPRDT</sequence>
<proteinExistence type="predicted"/>
<dbReference type="EMBL" id="CP163445">
    <property type="protein sequence ID" value="XDQ81990.1"/>
    <property type="molecule type" value="Genomic_DNA"/>
</dbReference>
<accession>A0AB39TS22</accession>
<dbReference type="Gene3D" id="3.40.50.300">
    <property type="entry name" value="P-loop containing nucleotide triphosphate hydrolases"/>
    <property type="match status" value="1"/>
</dbReference>
<gene>
    <name evidence="1" type="ORF">AB2U05_27730</name>
</gene>
<dbReference type="AlphaFoldDB" id="A0AB39TS22"/>
<protein>
    <submittedName>
        <fullName evidence="1">AAA family ATPase</fullName>
    </submittedName>
</protein>
<dbReference type="InterPro" id="IPR027417">
    <property type="entry name" value="P-loop_NTPase"/>
</dbReference>
<reference evidence="1" key="1">
    <citation type="submission" date="2024-07" db="EMBL/GenBank/DDBJ databases">
        <authorList>
            <person name="Yu S.T."/>
        </authorList>
    </citation>
    <scope>NUCLEOTIDE SEQUENCE</scope>
    <source>
        <strain evidence="1">Y1</strain>
    </source>
</reference>
<dbReference type="RefSeq" id="WP_369184535.1">
    <property type="nucleotide sequence ID" value="NZ_CP163445.1"/>
</dbReference>
<evidence type="ECO:0000313" key="1">
    <source>
        <dbReference type="EMBL" id="XDQ81990.1"/>
    </source>
</evidence>